<protein>
    <recommendedName>
        <fullName evidence="2">Serpin domain-containing protein</fullName>
    </recommendedName>
</protein>
<keyword evidence="4" id="KW-1185">Reference proteome</keyword>
<evidence type="ECO:0000313" key="4">
    <source>
        <dbReference type="Proteomes" id="UP000195880"/>
    </source>
</evidence>
<accession>A0A1Z1WII1</accession>
<dbReference type="KEGG" id="salf:SMD44_05657"/>
<dbReference type="InterPro" id="IPR000215">
    <property type="entry name" value="Serpin_fam"/>
</dbReference>
<sequence length="388" mass="40809">MRDMRDDDVRGGTVFSAAGVWPLLAFLADGAGGPARAELGEAIGLPPERAADAARELLAALDAIPGVGAAVGLWTKRTLTLREAWTKGLPPGARGVLTGDVAHDQAALDTWSAKHTDGQIERMPDGVAGNSELALAGALALRTTWLRPFTRGGLEVESGPWYGRDLVALRRASSLPDRVGVAATPAGPVTELRVLGDTGVDVHLLLGADGMAPGQVLAGGVGILDRAWPRVPGTHLPYGEPGPGLTVRRERHERPLPPQLHVTTVPFTVTAGHDLSARSDLFGLTTAMDTGFGHFPGVAVEPIAVSKAAQAATATFGELGFRAAAATLITAVGGGLPRLRYSVTEIDATFDRPFGFLAVHRRTRLVLAAGWVTDPEPFREDEDEEVWR</sequence>
<dbReference type="EMBL" id="CP021748">
    <property type="protein sequence ID" value="ARX86188.1"/>
    <property type="molecule type" value="Genomic_DNA"/>
</dbReference>
<evidence type="ECO:0000259" key="2">
    <source>
        <dbReference type="SMART" id="SM00093"/>
    </source>
</evidence>
<dbReference type="PANTHER" id="PTHR11461">
    <property type="entry name" value="SERINE PROTEASE INHIBITOR, SERPIN"/>
    <property type="match status" value="1"/>
</dbReference>
<dbReference type="Pfam" id="PF00079">
    <property type="entry name" value="Serpin"/>
    <property type="match status" value="2"/>
</dbReference>
<proteinExistence type="inferred from homology"/>
<dbReference type="Proteomes" id="UP000195880">
    <property type="component" value="Chromosome"/>
</dbReference>
<dbReference type="GO" id="GO:0004867">
    <property type="term" value="F:serine-type endopeptidase inhibitor activity"/>
    <property type="evidence" value="ECO:0007669"/>
    <property type="project" value="InterPro"/>
</dbReference>
<feature type="domain" description="Serpin" evidence="2">
    <location>
        <begin position="2"/>
        <end position="375"/>
    </location>
</feature>
<comment type="similarity">
    <text evidence="1">Belongs to the serpin family.</text>
</comment>
<name>A0A1Z1WII1_9ACTN</name>
<evidence type="ECO:0000256" key="1">
    <source>
        <dbReference type="RuleBase" id="RU000411"/>
    </source>
</evidence>
<dbReference type="SUPFAM" id="SSF56574">
    <property type="entry name" value="Serpins"/>
    <property type="match status" value="2"/>
</dbReference>
<dbReference type="Gene3D" id="3.30.497.10">
    <property type="entry name" value="Antithrombin, subunit I, domain 2"/>
    <property type="match status" value="2"/>
</dbReference>
<dbReference type="GO" id="GO:0005615">
    <property type="term" value="C:extracellular space"/>
    <property type="evidence" value="ECO:0007669"/>
    <property type="project" value="InterPro"/>
</dbReference>
<reference evidence="3 4" key="1">
    <citation type="submission" date="2017-05" db="EMBL/GenBank/DDBJ databases">
        <title>Streptomyces alboflavus Genome sequencing and assembly.</title>
        <authorList>
            <person name="Wang Y."/>
            <person name="Du B."/>
            <person name="Ding Y."/>
            <person name="Liu H."/>
            <person name="Hou Q."/>
            <person name="Liu K."/>
            <person name="Wang C."/>
            <person name="Yao L."/>
        </authorList>
    </citation>
    <scope>NUCLEOTIDE SEQUENCE [LARGE SCALE GENOMIC DNA]</scope>
    <source>
        <strain evidence="3 4">MDJK44</strain>
    </source>
</reference>
<organism evidence="3 4">
    <name type="scientific">Streptomyces alboflavus</name>
    <dbReference type="NCBI Taxonomy" id="67267"/>
    <lineage>
        <taxon>Bacteria</taxon>
        <taxon>Bacillati</taxon>
        <taxon>Actinomycetota</taxon>
        <taxon>Actinomycetes</taxon>
        <taxon>Kitasatosporales</taxon>
        <taxon>Streptomycetaceae</taxon>
        <taxon>Streptomyces</taxon>
    </lineage>
</organism>
<dbReference type="InterPro" id="IPR036186">
    <property type="entry name" value="Serpin_sf"/>
</dbReference>
<dbReference type="InterPro" id="IPR023796">
    <property type="entry name" value="Serpin_dom"/>
</dbReference>
<gene>
    <name evidence="3" type="ORF">SMD44_05657</name>
</gene>
<evidence type="ECO:0000313" key="3">
    <source>
        <dbReference type="EMBL" id="ARX86188.1"/>
    </source>
</evidence>
<dbReference type="SMART" id="SM00093">
    <property type="entry name" value="SERPIN"/>
    <property type="match status" value="1"/>
</dbReference>
<dbReference type="PANTHER" id="PTHR11461:SF211">
    <property type="entry name" value="GH10112P-RELATED"/>
    <property type="match status" value="1"/>
</dbReference>
<dbReference type="InterPro" id="IPR042178">
    <property type="entry name" value="Serpin_sf_1"/>
</dbReference>
<dbReference type="AlphaFoldDB" id="A0A1Z1WII1"/>